<dbReference type="Pfam" id="PF17917">
    <property type="entry name" value="RT_RNaseH"/>
    <property type="match status" value="1"/>
</dbReference>
<dbReference type="PANTHER" id="PTHR24559:SF444">
    <property type="entry name" value="REVERSE TRANSCRIPTASE DOMAIN-CONTAINING PROTEIN"/>
    <property type="match status" value="1"/>
</dbReference>
<dbReference type="InterPro" id="IPR043502">
    <property type="entry name" value="DNA/RNA_pol_sf"/>
</dbReference>
<evidence type="ECO:0000259" key="7">
    <source>
        <dbReference type="Pfam" id="PF17917"/>
    </source>
</evidence>
<dbReference type="GO" id="GO:0003964">
    <property type="term" value="F:RNA-directed DNA polymerase activity"/>
    <property type="evidence" value="ECO:0007669"/>
    <property type="project" value="UniProtKB-KW"/>
</dbReference>
<dbReference type="GO" id="GO:0004519">
    <property type="term" value="F:endonuclease activity"/>
    <property type="evidence" value="ECO:0007669"/>
    <property type="project" value="UniProtKB-KW"/>
</dbReference>
<dbReference type="Proteomes" id="UP001234989">
    <property type="component" value="Chromosome 5"/>
</dbReference>
<sequence>MPPNRDIDFYIDLEPGTHPIFIPLYRMAPMELRELKAQIQELLHKGFIRPSASLWGASVFSKIDLKSGYHQLKIWHEDVPKIAFMTLYGHCEFLMMSFALTNAHATFMNLMNQLKVHERNYSTHDLELAAVVFSLKTWWHYLYGVKCEVFTDHRSLQYANVVAYALSWKAVSMGSLASLGVSKRPLAKEIETLESKFMQLGISEKGGALASIEVRTTFIKKIKVKQFEDENLNELRKRTVSGKAQDVMFDAGGVLNFKGRIFVPRVDDLIQKRLTESHGSR</sequence>
<dbReference type="InterPro" id="IPR043128">
    <property type="entry name" value="Rev_trsase/Diguanyl_cyclase"/>
</dbReference>
<feature type="domain" description="Reverse transcriptase RNase H-like" evidence="7">
    <location>
        <begin position="113"/>
        <end position="160"/>
    </location>
</feature>
<keyword evidence="5" id="KW-0378">Hydrolase</keyword>
<dbReference type="Gene3D" id="3.30.70.270">
    <property type="match status" value="1"/>
</dbReference>
<evidence type="ECO:0000256" key="2">
    <source>
        <dbReference type="ARBA" id="ARBA00022695"/>
    </source>
</evidence>
<keyword evidence="1" id="KW-0808">Transferase</keyword>
<name>A0AAF0QZ09_SOLVR</name>
<dbReference type="EMBL" id="CP133616">
    <property type="protein sequence ID" value="WMV29096.1"/>
    <property type="molecule type" value="Genomic_DNA"/>
</dbReference>
<evidence type="ECO:0000313" key="9">
    <source>
        <dbReference type="Proteomes" id="UP001234989"/>
    </source>
</evidence>
<keyword evidence="3" id="KW-0540">Nuclease</keyword>
<dbReference type="AlphaFoldDB" id="A0AAF0QZ09"/>
<dbReference type="SUPFAM" id="SSF56672">
    <property type="entry name" value="DNA/RNA polymerases"/>
    <property type="match status" value="1"/>
</dbReference>
<keyword evidence="6" id="KW-0695">RNA-directed DNA polymerase</keyword>
<evidence type="ECO:0000313" key="8">
    <source>
        <dbReference type="EMBL" id="WMV29096.1"/>
    </source>
</evidence>
<dbReference type="InterPro" id="IPR041373">
    <property type="entry name" value="RT_RNaseH"/>
</dbReference>
<protein>
    <recommendedName>
        <fullName evidence="7">Reverse transcriptase RNase H-like domain-containing protein</fullName>
    </recommendedName>
</protein>
<evidence type="ECO:0000256" key="3">
    <source>
        <dbReference type="ARBA" id="ARBA00022722"/>
    </source>
</evidence>
<reference evidence="8" key="1">
    <citation type="submission" date="2023-08" db="EMBL/GenBank/DDBJ databases">
        <title>A de novo genome assembly of Solanum verrucosum Schlechtendal, a Mexican diploid species geographically isolated from the other diploid A-genome species in potato relatives.</title>
        <authorList>
            <person name="Hosaka K."/>
        </authorList>
    </citation>
    <scope>NUCLEOTIDE SEQUENCE</scope>
    <source>
        <tissue evidence="8">Young leaves</tissue>
    </source>
</reference>
<evidence type="ECO:0000256" key="6">
    <source>
        <dbReference type="ARBA" id="ARBA00022918"/>
    </source>
</evidence>
<dbReference type="PANTHER" id="PTHR24559">
    <property type="entry name" value="TRANSPOSON TY3-I GAG-POL POLYPROTEIN"/>
    <property type="match status" value="1"/>
</dbReference>
<evidence type="ECO:0000256" key="1">
    <source>
        <dbReference type="ARBA" id="ARBA00022679"/>
    </source>
</evidence>
<keyword evidence="4" id="KW-0255">Endonuclease</keyword>
<organism evidence="8 9">
    <name type="scientific">Solanum verrucosum</name>
    <dbReference type="NCBI Taxonomy" id="315347"/>
    <lineage>
        <taxon>Eukaryota</taxon>
        <taxon>Viridiplantae</taxon>
        <taxon>Streptophyta</taxon>
        <taxon>Embryophyta</taxon>
        <taxon>Tracheophyta</taxon>
        <taxon>Spermatophyta</taxon>
        <taxon>Magnoliopsida</taxon>
        <taxon>eudicotyledons</taxon>
        <taxon>Gunneridae</taxon>
        <taxon>Pentapetalae</taxon>
        <taxon>asterids</taxon>
        <taxon>lamiids</taxon>
        <taxon>Solanales</taxon>
        <taxon>Solanaceae</taxon>
        <taxon>Solanoideae</taxon>
        <taxon>Solaneae</taxon>
        <taxon>Solanum</taxon>
    </lineage>
</organism>
<dbReference type="Gene3D" id="3.10.10.10">
    <property type="entry name" value="HIV Type 1 Reverse Transcriptase, subunit A, domain 1"/>
    <property type="match status" value="2"/>
</dbReference>
<dbReference type="InterPro" id="IPR053134">
    <property type="entry name" value="RNA-dir_DNA_polymerase"/>
</dbReference>
<keyword evidence="2" id="KW-0548">Nucleotidyltransferase</keyword>
<keyword evidence="9" id="KW-1185">Reference proteome</keyword>
<evidence type="ECO:0000256" key="4">
    <source>
        <dbReference type="ARBA" id="ARBA00022759"/>
    </source>
</evidence>
<accession>A0AAF0QZ09</accession>
<proteinExistence type="predicted"/>
<gene>
    <name evidence="8" type="ORF">MTR67_022481</name>
</gene>
<dbReference type="GO" id="GO:0016787">
    <property type="term" value="F:hydrolase activity"/>
    <property type="evidence" value="ECO:0007669"/>
    <property type="project" value="UniProtKB-KW"/>
</dbReference>
<evidence type="ECO:0000256" key="5">
    <source>
        <dbReference type="ARBA" id="ARBA00022801"/>
    </source>
</evidence>